<evidence type="ECO:0000256" key="2">
    <source>
        <dbReference type="ARBA" id="ARBA00022840"/>
    </source>
</evidence>
<dbReference type="EnsemblBacteria" id="ABF39028">
    <property type="protein sequence ID" value="ABF39028"/>
    <property type="gene ID" value="Acid345_0023"/>
</dbReference>
<dbReference type="Pfam" id="PF00158">
    <property type="entry name" value="Sigma54_activat"/>
    <property type="match status" value="1"/>
</dbReference>
<dbReference type="GO" id="GO:0005524">
    <property type="term" value="F:ATP binding"/>
    <property type="evidence" value="ECO:0007669"/>
    <property type="project" value="UniProtKB-KW"/>
</dbReference>
<dbReference type="GO" id="GO:0043565">
    <property type="term" value="F:sequence-specific DNA binding"/>
    <property type="evidence" value="ECO:0007669"/>
    <property type="project" value="InterPro"/>
</dbReference>
<evidence type="ECO:0000313" key="7">
    <source>
        <dbReference type="Proteomes" id="UP000002432"/>
    </source>
</evidence>
<sequence length="319" mass="35414">MSEQGAASAKAAESSALSAYVAVDAASKRLVEQIKRVAQSAATVLVRGENGVGKDLVASLLHYLGPNRDEPMVKIDCASLPHELIESELFGYEKGAFTGATHQKRGRLELAGNGTLILDEIAALTMPMQAKLLRVIEQKEFERLGGEKTIKVHARILALTNVDLERAVARRSFREDLYYRLSVIPLVVPPLRERRDDIQPLAEHFLSQLAQVHRRPKPVFTAGALEALLSFSYPGNVRQLRNILERVVVMSTGPEIHEDDLPSFVRQATGRPMMTLEELERSYIAEVLDATRGKKSKAAEILGISRKTLLEKRKRYGLD</sequence>
<name>Q1IVS2_KORVE</name>
<dbReference type="EMBL" id="CP000360">
    <property type="protein sequence ID" value="ABF39028.1"/>
    <property type="molecule type" value="Genomic_DNA"/>
</dbReference>
<evidence type="ECO:0000256" key="3">
    <source>
        <dbReference type="ARBA" id="ARBA00023015"/>
    </source>
</evidence>
<keyword evidence="2" id="KW-0067">ATP-binding</keyword>
<dbReference type="OrthoDB" id="9771372at2"/>
<dbReference type="InterPro" id="IPR027417">
    <property type="entry name" value="P-loop_NTPase"/>
</dbReference>
<accession>Q1IVS2</accession>
<dbReference type="SMART" id="SM00382">
    <property type="entry name" value="AAA"/>
    <property type="match status" value="1"/>
</dbReference>
<evidence type="ECO:0000256" key="1">
    <source>
        <dbReference type="ARBA" id="ARBA00022741"/>
    </source>
</evidence>
<dbReference type="InterPro" id="IPR003593">
    <property type="entry name" value="AAA+_ATPase"/>
</dbReference>
<protein>
    <submittedName>
        <fullName evidence="6">Sigma54 specific transcriptional regulator, Fis family</fullName>
    </submittedName>
</protein>
<dbReference type="PANTHER" id="PTHR32071:SF57">
    <property type="entry name" value="C4-DICARBOXYLATE TRANSPORT TRANSCRIPTIONAL REGULATORY PROTEIN DCTD"/>
    <property type="match status" value="1"/>
</dbReference>
<dbReference type="CDD" id="cd00009">
    <property type="entry name" value="AAA"/>
    <property type="match status" value="1"/>
</dbReference>
<evidence type="ECO:0000256" key="4">
    <source>
        <dbReference type="ARBA" id="ARBA00023163"/>
    </source>
</evidence>
<dbReference type="InterPro" id="IPR002078">
    <property type="entry name" value="Sigma_54_int"/>
</dbReference>
<dbReference type="Pfam" id="PF02954">
    <property type="entry name" value="HTH_8"/>
    <property type="match status" value="1"/>
</dbReference>
<evidence type="ECO:0000313" key="6">
    <source>
        <dbReference type="EMBL" id="ABF39028.1"/>
    </source>
</evidence>
<proteinExistence type="predicted"/>
<dbReference type="STRING" id="204669.Acid345_0023"/>
<dbReference type="HOGENOM" id="CLU_000445_0_7_0"/>
<dbReference type="KEGG" id="aba:Acid345_0023"/>
<dbReference type="InterPro" id="IPR002197">
    <property type="entry name" value="HTH_Fis"/>
</dbReference>
<gene>
    <name evidence="6" type="ordered locus">Acid345_0023</name>
</gene>
<dbReference type="AlphaFoldDB" id="Q1IVS2"/>
<dbReference type="Gene3D" id="3.40.50.300">
    <property type="entry name" value="P-loop containing nucleotide triphosphate hydrolases"/>
    <property type="match status" value="1"/>
</dbReference>
<dbReference type="InterPro" id="IPR025944">
    <property type="entry name" value="Sigma_54_int_dom_CS"/>
</dbReference>
<dbReference type="eggNOG" id="COG2204">
    <property type="taxonomic scope" value="Bacteria"/>
</dbReference>
<dbReference type="Gene3D" id="1.10.8.60">
    <property type="match status" value="1"/>
</dbReference>
<dbReference type="PRINTS" id="PR01590">
    <property type="entry name" value="HTHFIS"/>
</dbReference>
<dbReference type="InterPro" id="IPR058031">
    <property type="entry name" value="AAA_lid_NorR"/>
</dbReference>
<dbReference type="PROSITE" id="PS50045">
    <property type="entry name" value="SIGMA54_INTERACT_4"/>
    <property type="match status" value="1"/>
</dbReference>
<feature type="domain" description="Sigma-54 factor interaction" evidence="5">
    <location>
        <begin position="20"/>
        <end position="249"/>
    </location>
</feature>
<dbReference type="SUPFAM" id="SSF52540">
    <property type="entry name" value="P-loop containing nucleoside triphosphate hydrolases"/>
    <property type="match status" value="1"/>
</dbReference>
<dbReference type="PANTHER" id="PTHR32071">
    <property type="entry name" value="TRANSCRIPTIONAL REGULATORY PROTEIN"/>
    <property type="match status" value="1"/>
</dbReference>
<dbReference type="Pfam" id="PF25601">
    <property type="entry name" value="AAA_lid_14"/>
    <property type="match status" value="1"/>
</dbReference>
<dbReference type="SUPFAM" id="SSF46689">
    <property type="entry name" value="Homeodomain-like"/>
    <property type="match status" value="1"/>
</dbReference>
<dbReference type="InterPro" id="IPR009057">
    <property type="entry name" value="Homeodomain-like_sf"/>
</dbReference>
<organism evidence="6 7">
    <name type="scientific">Koribacter versatilis (strain Ellin345)</name>
    <dbReference type="NCBI Taxonomy" id="204669"/>
    <lineage>
        <taxon>Bacteria</taxon>
        <taxon>Pseudomonadati</taxon>
        <taxon>Acidobacteriota</taxon>
        <taxon>Terriglobia</taxon>
        <taxon>Terriglobales</taxon>
        <taxon>Candidatus Korobacteraceae</taxon>
        <taxon>Candidatus Korobacter</taxon>
    </lineage>
</organism>
<dbReference type="Gene3D" id="1.10.10.60">
    <property type="entry name" value="Homeodomain-like"/>
    <property type="match status" value="1"/>
</dbReference>
<keyword evidence="3" id="KW-0805">Transcription regulation</keyword>
<keyword evidence="4" id="KW-0804">Transcription</keyword>
<dbReference type="GO" id="GO:0006355">
    <property type="term" value="P:regulation of DNA-templated transcription"/>
    <property type="evidence" value="ECO:0007669"/>
    <property type="project" value="InterPro"/>
</dbReference>
<dbReference type="Proteomes" id="UP000002432">
    <property type="component" value="Chromosome"/>
</dbReference>
<evidence type="ECO:0000259" key="5">
    <source>
        <dbReference type="PROSITE" id="PS50045"/>
    </source>
</evidence>
<keyword evidence="7" id="KW-1185">Reference proteome</keyword>
<dbReference type="PROSITE" id="PS00688">
    <property type="entry name" value="SIGMA54_INTERACT_3"/>
    <property type="match status" value="1"/>
</dbReference>
<keyword evidence="1" id="KW-0547">Nucleotide-binding</keyword>
<dbReference type="RefSeq" id="WP_011520830.1">
    <property type="nucleotide sequence ID" value="NC_008009.1"/>
</dbReference>
<reference evidence="6 7" key="1">
    <citation type="journal article" date="2009" name="Appl. Environ. Microbiol.">
        <title>Three genomes from the phylum Acidobacteria provide insight into the lifestyles of these microorganisms in soils.</title>
        <authorList>
            <person name="Ward N.L."/>
            <person name="Challacombe J.F."/>
            <person name="Janssen P.H."/>
            <person name="Henrissat B."/>
            <person name="Coutinho P.M."/>
            <person name="Wu M."/>
            <person name="Xie G."/>
            <person name="Haft D.H."/>
            <person name="Sait M."/>
            <person name="Badger J."/>
            <person name="Barabote R.D."/>
            <person name="Bradley B."/>
            <person name="Brettin T.S."/>
            <person name="Brinkac L.M."/>
            <person name="Bruce D."/>
            <person name="Creasy T."/>
            <person name="Daugherty S.C."/>
            <person name="Davidsen T.M."/>
            <person name="DeBoy R.T."/>
            <person name="Detter J.C."/>
            <person name="Dodson R.J."/>
            <person name="Durkin A.S."/>
            <person name="Ganapathy A."/>
            <person name="Gwinn-Giglio M."/>
            <person name="Han C.S."/>
            <person name="Khouri H."/>
            <person name="Kiss H."/>
            <person name="Kothari S.P."/>
            <person name="Madupu R."/>
            <person name="Nelson K.E."/>
            <person name="Nelson W.C."/>
            <person name="Paulsen I."/>
            <person name="Penn K."/>
            <person name="Ren Q."/>
            <person name="Rosovitz M.J."/>
            <person name="Selengut J.D."/>
            <person name="Shrivastava S."/>
            <person name="Sullivan S.A."/>
            <person name="Tapia R."/>
            <person name="Thompson L.S."/>
            <person name="Watkins K.L."/>
            <person name="Yang Q."/>
            <person name="Yu C."/>
            <person name="Zafar N."/>
            <person name="Zhou L."/>
            <person name="Kuske C.R."/>
        </authorList>
    </citation>
    <scope>NUCLEOTIDE SEQUENCE [LARGE SCALE GENOMIC DNA]</scope>
    <source>
        <strain evidence="6 7">Ellin345</strain>
    </source>
</reference>
<dbReference type="FunFam" id="3.40.50.300:FF:000006">
    <property type="entry name" value="DNA-binding transcriptional regulator NtrC"/>
    <property type="match status" value="1"/>
</dbReference>